<dbReference type="PANTHER" id="PTHR10492:SF57">
    <property type="entry name" value="ATP-DEPENDENT DNA HELICASE"/>
    <property type="match status" value="1"/>
</dbReference>
<proteinExistence type="predicted"/>
<name>A0A9P6L0I2_9MICR</name>
<dbReference type="AlphaFoldDB" id="A0A9P6L0I2"/>
<sequence>MEQTIIHRDGYPLYKRVRSASYAVREYEVTNANVVPYNNYLLKKYNCHINVEVCTSVKYIFKNIYKGYDCSDVCVVDNNEIEQYINFRYISAPEAVWTFHEFKIHNKSHSIVRLSVHLTRGQMIVFEEGREQDAITNSDVQCTQLLAWFKINEDDLETKHYFYNGIPLHYVFSKENGRKSGDNQQR</sequence>
<evidence type="ECO:0000313" key="1">
    <source>
        <dbReference type="EMBL" id="KAF9764540.1"/>
    </source>
</evidence>
<organism evidence="1 2">
    <name type="scientific">Nosema granulosis</name>
    <dbReference type="NCBI Taxonomy" id="83296"/>
    <lineage>
        <taxon>Eukaryota</taxon>
        <taxon>Fungi</taxon>
        <taxon>Fungi incertae sedis</taxon>
        <taxon>Microsporidia</taxon>
        <taxon>Nosematidae</taxon>
        <taxon>Nosema</taxon>
    </lineage>
</organism>
<protein>
    <submittedName>
        <fullName evidence="1">Uncharacterized protein</fullName>
    </submittedName>
</protein>
<dbReference type="OrthoDB" id="2194345at2759"/>
<dbReference type="PANTHER" id="PTHR10492">
    <property type="match status" value="1"/>
</dbReference>
<evidence type="ECO:0000313" key="2">
    <source>
        <dbReference type="Proteomes" id="UP000740883"/>
    </source>
</evidence>
<keyword evidence="2" id="KW-1185">Reference proteome</keyword>
<dbReference type="Proteomes" id="UP000740883">
    <property type="component" value="Unassembled WGS sequence"/>
</dbReference>
<gene>
    <name evidence="1" type="ORF">NGRA_0473</name>
</gene>
<comment type="caution">
    <text evidence="1">The sequence shown here is derived from an EMBL/GenBank/DDBJ whole genome shotgun (WGS) entry which is preliminary data.</text>
</comment>
<dbReference type="EMBL" id="SBJO01000017">
    <property type="protein sequence ID" value="KAF9764540.1"/>
    <property type="molecule type" value="Genomic_DNA"/>
</dbReference>
<reference evidence="1 2" key="1">
    <citation type="journal article" date="2020" name="Genome Biol. Evol.">
        <title>Comparative genomics of strictly vertically transmitted, feminizing microsporidia endosymbionts of amphipod crustaceans.</title>
        <authorList>
            <person name="Cormier A."/>
            <person name="Chebbi M.A."/>
            <person name="Giraud I."/>
            <person name="Wattier R."/>
            <person name="Teixeira M."/>
            <person name="Gilbert C."/>
            <person name="Rigaud T."/>
            <person name="Cordaux R."/>
        </authorList>
    </citation>
    <scope>NUCLEOTIDE SEQUENCE [LARGE SCALE GENOMIC DNA]</scope>
    <source>
        <strain evidence="1 2">Ou3-Ou53</strain>
    </source>
</reference>
<accession>A0A9P6L0I2</accession>